<evidence type="ECO:0000313" key="2">
    <source>
        <dbReference type="EMBL" id="CAL4219392.1"/>
    </source>
</evidence>
<gene>
    <name evidence="2" type="ORF">MNOR_LOCUS38963</name>
</gene>
<organism evidence="2 3">
    <name type="scientific">Meganyctiphanes norvegica</name>
    <name type="common">Northern krill</name>
    <name type="synonym">Thysanopoda norvegica</name>
    <dbReference type="NCBI Taxonomy" id="48144"/>
    <lineage>
        <taxon>Eukaryota</taxon>
        <taxon>Metazoa</taxon>
        <taxon>Ecdysozoa</taxon>
        <taxon>Arthropoda</taxon>
        <taxon>Crustacea</taxon>
        <taxon>Multicrustacea</taxon>
        <taxon>Malacostraca</taxon>
        <taxon>Eumalacostraca</taxon>
        <taxon>Eucarida</taxon>
        <taxon>Euphausiacea</taxon>
        <taxon>Euphausiidae</taxon>
        <taxon>Meganyctiphanes</taxon>
    </lineage>
</organism>
<dbReference type="InterPro" id="IPR016187">
    <property type="entry name" value="CTDL_fold"/>
</dbReference>
<keyword evidence="1" id="KW-0175">Coiled coil</keyword>
<evidence type="ECO:0008006" key="4">
    <source>
        <dbReference type="Google" id="ProtNLM"/>
    </source>
</evidence>
<dbReference type="AlphaFoldDB" id="A0AAV2SNY5"/>
<accession>A0AAV2SNY5</accession>
<dbReference type="CDD" id="cd00037">
    <property type="entry name" value="CLECT"/>
    <property type="match status" value="1"/>
</dbReference>
<dbReference type="Proteomes" id="UP001497623">
    <property type="component" value="Unassembled WGS sequence"/>
</dbReference>
<feature type="coiled-coil region" evidence="1">
    <location>
        <begin position="59"/>
        <end position="90"/>
    </location>
</feature>
<reference evidence="2 3" key="1">
    <citation type="submission" date="2024-05" db="EMBL/GenBank/DDBJ databases">
        <authorList>
            <person name="Wallberg A."/>
        </authorList>
    </citation>
    <scope>NUCLEOTIDE SEQUENCE [LARGE SCALE GENOMIC DNA]</scope>
</reference>
<keyword evidence="3" id="KW-1185">Reference proteome</keyword>
<sequence>MTGISFPARMWLTSYYTHIFVLMVHMQISLQEDVQTSNTEIIKLTDLLEDKLSNILTKVADVQTSNNKIMENMANQENQLDNKLSNILTEVGDVQTSNSRIMDTIVNLENQLNNKMLSVFQSKLSLHLENKISALIDKKTSELVNRVADVYNRFDEVEDNFVLVNYALRNAADDLVLLRANAQSQEMKITAVEEGMHLLQKGKEEIVGELMDSKNETLQKIKESTQSIDSKITSFGVGVSLCQDMTQNTSQVIQSLLPNQTQPIEVLSLSLYHDIKNISKDIQALLRNQTKTIEEGISVCQDPNNNISQEIKTLLTNHKELLKENCTNSIENTSLSLLNNIEEIHNTSMEEISDNVDACPASQGFFTIPGGDGCFKTFVDQPRTWAEADDKCKSEGLALAEPDDTIAVALRKYIVENIEVIVS</sequence>
<proteinExistence type="predicted"/>
<evidence type="ECO:0000313" key="3">
    <source>
        <dbReference type="Proteomes" id="UP001497623"/>
    </source>
</evidence>
<protein>
    <recommendedName>
        <fullName evidence="4">C-type lectin domain-containing protein</fullName>
    </recommendedName>
</protein>
<evidence type="ECO:0000256" key="1">
    <source>
        <dbReference type="SAM" id="Coils"/>
    </source>
</evidence>
<dbReference type="EMBL" id="CAXKWB010094794">
    <property type="protein sequence ID" value="CAL4219392.1"/>
    <property type="molecule type" value="Genomic_DNA"/>
</dbReference>
<comment type="caution">
    <text evidence="2">The sequence shown here is derived from an EMBL/GenBank/DDBJ whole genome shotgun (WGS) entry which is preliminary data.</text>
</comment>
<name>A0AAV2SNY5_MEGNR</name>
<dbReference type="SUPFAM" id="SSF56436">
    <property type="entry name" value="C-type lectin-like"/>
    <property type="match status" value="1"/>
</dbReference>